<evidence type="ECO:0000313" key="5">
    <source>
        <dbReference type="Proteomes" id="UP000799440"/>
    </source>
</evidence>
<evidence type="ECO:0000256" key="1">
    <source>
        <dbReference type="ARBA" id="ARBA00022801"/>
    </source>
</evidence>
<keyword evidence="2" id="KW-0732">Signal</keyword>
<dbReference type="Gene3D" id="3.20.20.520">
    <property type="entry name" value="Glycosyl hydrolase family 115"/>
    <property type="match status" value="1"/>
</dbReference>
<dbReference type="GO" id="GO:0016787">
    <property type="term" value="F:hydrolase activity"/>
    <property type="evidence" value="ECO:0007669"/>
    <property type="project" value="UniProtKB-KW"/>
</dbReference>
<organism evidence="4 5">
    <name type="scientific">Sporormia fimetaria CBS 119925</name>
    <dbReference type="NCBI Taxonomy" id="1340428"/>
    <lineage>
        <taxon>Eukaryota</taxon>
        <taxon>Fungi</taxon>
        <taxon>Dikarya</taxon>
        <taxon>Ascomycota</taxon>
        <taxon>Pezizomycotina</taxon>
        <taxon>Dothideomycetes</taxon>
        <taxon>Pleosporomycetidae</taxon>
        <taxon>Pleosporales</taxon>
        <taxon>Sporormiaceae</taxon>
        <taxon>Sporormia</taxon>
    </lineage>
</organism>
<dbReference type="Pfam" id="PF17829">
    <property type="entry name" value="GH115_C"/>
    <property type="match status" value="1"/>
</dbReference>
<evidence type="ECO:0000259" key="3">
    <source>
        <dbReference type="Pfam" id="PF17829"/>
    </source>
</evidence>
<dbReference type="Pfam" id="PF15979">
    <property type="entry name" value="Glyco_hydro_115"/>
    <property type="match status" value="1"/>
</dbReference>
<feature type="chain" id="PRO_5025662429" evidence="2">
    <location>
        <begin position="21"/>
        <end position="1035"/>
    </location>
</feature>
<dbReference type="InterPro" id="IPR042301">
    <property type="entry name" value="GH115_sf"/>
</dbReference>
<accession>A0A6A6V9W6</accession>
<reference evidence="4" key="1">
    <citation type="journal article" date="2020" name="Stud. Mycol.">
        <title>101 Dothideomycetes genomes: a test case for predicting lifestyles and emergence of pathogens.</title>
        <authorList>
            <person name="Haridas S."/>
            <person name="Albert R."/>
            <person name="Binder M."/>
            <person name="Bloem J."/>
            <person name="Labutti K."/>
            <person name="Salamov A."/>
            <person name="Andreopoulos B."/>
            <person name="Baker S."/>
            <person name="Barry K."/>
            <person name="Bills G."/>
            <person name="Bluhm B."/>
            <person name="Cannon C."/>
            <person name="Castanera R."/>
            <person name="Culley D."/>
            <person name="Daum C."/>
            <person name="Ezra D."/>
            <person name="Gonzalez J."/>
            <person name="Henrissat B."/>
            <person name="Kuo A."/>
            <person name="Liang C."/>
            <person name="Lipzen A."/>
            <person name="Lutzoni F."/>
            <person name="Magnuson J."/>
            <person name="Mondo S."/>
            <person name="Nolan M."/>
            <person name="Ohm R."/>
            <person name="Pangilinan J."/>
            <person name="Park H.-J."/>
            <person name="Ramirez L."/>
            <person name="Alfaro M."/>
            <person name="Sun H."/>
            <person name="Tritt A."/>
            <person name="Yoshinaga Y."/>
            <person name="Zwiers L.-H."/>
            <person name="Turgeon B."/>
            <person name="Goodwin S."/>
            <person name="Spatafora J."/>
            <person name="Crous P."/>
            <person name="Grigoriev I."/>
        </authorList>
    </citation>
    <scope>NUCLEOTIDE SEQUENCE</scope>
    <source>
        <strain evidence="4">CBS 119925</strain>
    </source>
</reference>
<dbReference type="InterPro" id="IPR031924">
    <property type="entry name" value="GH115"/>
</dbReference>
<keyword evidence="5" id="KW-1185">Reference proteome</keyword>
<dbReference type="Proteomes" id="UP000799440">
    <property type="component" value="Unassembled WGS sequence"/>
</dbReference>
<name>A0A6A6V9W6_9PLEO</name>
<dbReference type="PANTHER" id="PTHR37842:SF2">
    <property type="entry name" value="GYLCOSYL HYDROLASE 115 C-TERMINAL DOMAIN-CONTAINING PROTEIN"/>
    <property type="match status" value="1"/>
</dbReference>
<dbReference type="InterPro" id="IPR041437">
    <property type="entry name" value="GH115_C"/>
</dbReference>
<dbReference type="PANTHER" id="PTHR37842">
    <property type="match status" value="1"/>
</dbReference>
<gene>
    <name evidence="4" type="ORF">M011DRAFT_402574</name>
</gene>
<keyword evidence="1 4" id="KW-0378">Hydrolase</keyword>
<protein>
    <submittedName>
        <fullName evidence="4">Glycoside hydrolase family 115 protein</fullName>
    </submittedName>
</protein>
<proteinExistence type="predicted"/>
<dbReference type="Gene3D" id="3.30.379.10">
    <property type="entry name" value="Chitobiase/beta-hexosaminidase domain 2-like"/>
    <property type="match status" value="1"/>
</dbReference>
<dbReference type="AlphaFoldDB" id="A0A6A6V9W6"/>
<feature type="domain" description="Gylcosyl hydrolase 115 C-terminal" evidence="3">
    <location>
        <begin position="845"/>
        <end position="1027"/>
    </location>
</feature>
<dbReference type="InterPro" id="IPR029018">
    <property type="entry name" value="Hex-like_dom2"/>
</dbReference>
<evidence type="ECO:0000256" key="2">
    <source>
        <dbReference type="SAM" id="SignalP"/>
    </source>
</evidence>
<dbReference type="EMBL" id="MU006573">
    <property type="protein sequence ID" value="KAF2747412.1"/>
    <property type="molecule type" value="Genomic_DNA"/>
</dbReference>
<sequence>MRLLWSLSVLLGVRVAPCLALLEEHFITFDSVPGSIDIARAEILYASNDFVGVGIAAQSLASDFLAITGSKPDLRNVTLQQLSRRNVNTTTNVAIIVGSVKSSLIQKIAGNGTQPKLNIGDITGKWETFKTAVVSDPLPGVQSALVIAGSDKRGAIFGIHTLAEQAGQSPYHWFADVPAKKHDKLYALPKTTVHGEPSVKYRGLFINDEEPATTLWWARRHNASHYPLDTEYYRHVFDMMLRLKANYIWPAMWRSYTPPPGQIFFTDDPENAQLADDYGIVVSTSHHEPMQRATNEWNVTETGPWDWRRNKDNVTKFMEEGIKRVGYKEVYITMGMRGPNDGPIVGDDALDILRDVFEVERGIFKKYYGSESAVNQVWTLYKEVQTYYAAGLDPPQDVTLIFPDDNAGNVQRLPTGDEASRAGGIGLYYHFEYVGSPISYKWQNIANLPKVYKELMQAKLRGADRIWIMNVGDIKPMELPYAFAMDLAWNTSSISFESIPEYLTLWAARDIGEEYAEALTPILMEWGHLIGMRRYEAVSPGTYSTFYFREAERVLARWEALYDQVSAMKERMPEELVPAFYQLIYYPIVSGATFYRVQIGIAQNKKFAHERRNSANGMAEQVRDLFESDYDLTHGFDILLDGKWSGIMAQAKYDDLPGYEPYGGFRDWPNPARDMLSNLSYVSLRQDMQYTLGNMGIYAEESVNAAIQGRWSESIDASLPSSQLGNPEREWTPTLPVMDSYGPKVRFVELFMRGDYRVPINWTIGDAPVDWITINPRSGILNEGQYDQRVNISVAWDRVPLGFNETVVVPVTATPSQYRYLDYLYIPVTNQRVPEDFVGFPEVEAKYISIEGPHYQRSSPATGGNSTTNSTAVHFERIPFLGTRTESGSLALRPYTLARSIDATTASVEYDIYLFNTTSALNATVYINGCLDTDPNLPLQFSLSLDDQPANFTRVLGQPKNAGDLPPEWNPTVMDNVWQKKVSFGKVSEGRHTLFWRANNPELYLEKIVLWTRGREGERETYLGPPETMLVGDSA</sequence>
<dbReference type="Gene3D" id="1.20.58.2150">
    <property type="match status" value="1"/>
</dbReference>
<dbReference type="OrthoDB" id="4849794at2759"/>
<dbReference type="Gene3D" id="2.60.120.1620">
    <property type="match status" value="1"/>
</dbReference>
<feature type="signal peptide" evidence="2">
    <location>
        <begin position="1"/>
        <end position="20"/>
    </location>
</feature>
<evidence type="ECO:0000313" key="4">
    <source>
        <dbReference type="EMBL" id="KAF2747412.1"/>
    </source>
</evidence>